<dbReference type="Gene3D" id="1.10.150.130">
    <property type="match status" value="1"/>
</dbReference>
<accession>A0A6I0ZZR8</accession>
<dbReference type="InterPro" id="IPR013762">
    <property type="entry name" value="Integrase-like_cat_sf"/>
</dbReference>
<dbReference type="EMBL" id="WDBI01000008">
    <property type="protein sequence ID" value="KAB6527986.1"/>
    <property type="molecule type" value="Genomic_DNA"/>
</dbReference>
<evidence type="ECO:0000313" key="5">
    <source>
        <dbReference type="EMBL" id="KAB6527986.1"/>
    </source>
</evidence>
<sequence>MGRKKKSLVEKSPVKLRQRKLADGRLSLFLDRSVDGGHEYEFLKLYLVPETDTKSKRENTRTLRKAEDILHERTEALISAKVEAQPKRPGADMLLSEWLQTSHDNHEKRGARDLGSIRSVKRALHMFRPDVRLSEIDKQFCLDLIDWLRNTYKHRRTGKPVSARTGDTYCQTFRTALNEAVREGLICKNPWNLLETVEKIKKPESKREYLTIDEVKRMAETPCPNELVKKAYMFSCFTGLRISDVKGLEWKDVYIDNGQTYISVMMQKTNAPVYIPLSKQAMKWMPEKKDAATDGHVFNTLVNFGNVNENLKKWAKAAGVNKHVSYHTSRHTFATMMLTLGADIYTVSKLLGHRSVKHTQIYAKIIDKKKDEAVSLADTVF</sequence>
<dbReference type="PANTHER" id="PTHR30349:SF64">
    <property type="entry name" value="PROPHAGE INTEGRASE INTD-RELATED"/>
    <property type="match status" value="1"/>
</dbReference>
<dbReference type="Proteomes" id="UP000469427">
    <property type="component" value="Unassembled WGS sequence"/>
</dbReference>
<dbReference type="PROSITE" id="PS51898">
    <property type="entry name" value="TYR_RECOMBINASE"/>
    <property type="match status" value="1"/>
</dbReference>
<dbReference type="Gene3D" id="1.10.443.10">
    <property type="entry name" value="Intergrase catalytic core"/>
    <property type="match status" value="1"/>
</dbReference>
<dbReference type="GO" id="GO:0015074">
    <property type="term" value="P:DNA integration"/>
    <property type="evidence" value="ECO:0007669"/>
    <property type="project" value="InterPro"/>
</dbReference>
<dbReference type="InterPro" id="IPR025269">
    <property type="entry name" value="SAM-like_dom"/>
</dbReference>
<dbReference type="AlphaFoldDB" id="A0A6I0ZZR8"/>
<name>A0A6I0ZZR8_PHOVU</name>
<dbReference type="GO" id="GO:0003677">
    <property type="term" value="F:DNA binding"/>
    <property type="evidence" value="ECO:0007669"/>
    <property type="project" value="UniProtKB-KW"/>
</dbReference>
<dbReference type="InterPro" id="IPR035386">
    <property type="entry name" value="Arm-DNA-bind_5"/>
</dbReference>
<dbReference type="InterPro" id="IPR011010">
    <property type="entry name" value="DNA_brk_join_enz"/>
</dbReference>
<feature type="domain" description="Tyr recombinase" evidence="4">
    <location>
        <begin position="205"/>
        <end position="375"/>
    </location>
</feature>
<dbReference type="InterPro" id="IPR002104">
    <property type="entry name" value="Integrase_catalytic"/>
</dbReference>
<dbReference type="SUPFAM" id="SSF56349">
    <property type="entry name" value="DNA breaking-rejoining enzymes"/>
    <property type="match status" value="1"/>
</dbReference>
<evidence type="ECO:0000259" key="4">
    <source>
        <dbReference type="PROSITE" id="PS51898"/>
    </source>
</evidence>
<dbReference type="Pfam" id="PF17293">
    <property type="entry name" value="Arm-DNA-bind_5"/>
    <property type="match status" value="1"/>
</dbReference>
<dbReference type="InterPro" id="IPR010998">
    <property type="entry name" value="Integrase_recombinase_N"/>
</dbReference>
<dbReference type="GO" id="GO:0006310">
    <property type="term" value="P:DNA recombination"/>
    <property type="evidence" value="ECO:0007669"/>
    <property type="project" value="UniProtKB-KW"/>
</dbReference>
<keyword evidence="2" id="KW-0238">DNA-binding</keyword>
<comment type="caution">
    <text evidence="5">The sequence shown here is derived from an EMBL/GenBank/DDBJ whole genome shotgun (WGS) entry which is preliminary data.</text>
</comment>
<evidence type="ECO:0000256" key="1">
    <source>
        <dbReference type="ARBA" id="ARBA00008857"/>
    </source>
</evidence>
<protein>
    <submittedName>
        <fullName evidence="5">Site-specific integrase</fullName>
    </submittedName>
</protein>
<dbReference type="InterPro" id="IPR050090">
    <property type="entry name" value="Tyrosine_recombinase_XerCD"/>
</dbReference>
<reference evidence="5 6" key="1">
    <citation type="journal article" date="2019" name="Nat. Med.">
        <title>A library of human gut bacterial isolates paired with longitudinal multiomics data enables mechanistic microbiome research.</title>
        <authorList>
            <person name="Poyet M."/>
            <person name="Groussin M."/>
            <person name="Gibbons S.M."/>
            <person name="Avila-Pacheco J."/>
            <person name="Jiang X."/>
            <person name="Kearney S.M."/>
            <person name="Perrotta A.R."/>
            <person name="Berdy B."/>
            <person name="Zhao S."/>
            <person name="Lieberman T.D."/>
            <person name="Swanson P.K."/>
            <person name="Smith M."/>
            <person name="Roesemann S."/>
            <person name="Alexander J.E."/>
            <person name="Rich S.A."/>
            <person name="Livny J."/>
            <person name="Vlamakis H."/>
            <person name="Clish C."/>
            <person name="Bullock K."/>
            <person name="Deik A."/>
            <person name="Scott J."/>
            <person name="Pierce K.A."/>
            <person name="Xavier R.J."/>
            <person name="Alm E.J."/>
        </authorList>
    </citation>
    <scope>NUCLEOTIDE SEQUENCE [LARGE SCALE GENOMIC DNA]</scope>
    <source>
        <strain evidence="5 6">BIOML-A122</strain>
    </source>
</reference>
<dbReference type="PANTHER" id="PTHR30349">
    <property type="entry name" value="PHAGE INTEGRASE-RELATED"/>
    <property type="match status" value="1"/>
</dbReference>
<evidence type="ECO:0000256" key="2">
    <source>
        <dbReference type="ARBA" id="ARBA00023125"/>
    </source>
</evidence>
<evidence type="ECO:0000313" key="6">
    <source>
        <dbReference type="Proteomes" id="UP000469427"/>
    </source>
</evidence>
<evidence type="ECO:0000256" key="3">
    <source>
        <dbReference type="ARBA" id="ARBA00023172"/>
    </source>
</evidence>
<keyword evidence="3" id="KW-0233">DNA recombination</keyword>
<comment type="similarity">
    <text evidence="1">Belongs to the 'phage' integrase family.</text>
</comment>
<organism evidence="5 6">
    <name type="scientific">Phocaeicola vulgatus</name>
    <name type="common">Bacteroides vulgatus</name>
    <dbReference type="NCBI Taxonomy" id="821"/>
    <lineage>
        <taxon>Bacteria</taxon>
        <taxon>Pseudomonadati</taxon>
        <taxon>Bacteroidota</taxon>
        <taxon>Bacteroidia</taxon>
        <taxon>Bacteroidales</taxon>
        <taxon>Bacteroidaceae</taxon>
        <taxon>Phocaeicola</taxon>
    </lineage>
</organism>
<dbReference type="Pfam" id="PF00589">
    <property type="entry name" value="Phage_integrase"/>
    <property type="match status" value="1"/>
</dbReference>
<gene>
    <name evidence="5" type="ORF">GAY98_07155</name>
</gene>
<dbReference type="CDD" id="cd01185">
    <property type="entry name" value="INTN1_C_like"/>
    <property type="match status" value="1"/>
</dbReference>
<dbReference type="Pfam" id="PF13102">
    <property type="entry name" value="Phage_int_SAM_5"/>
    <property type="match status" value="1"/>
</dbReference>
<proteinExistence type="inferred from homology"/>